<keyword evidence="3" id="KW-1185">Reference proteome</keyword>
<name>A0A1C7N9G5_9FUNG</name>
<feature type="chain" id="PRO_5008889556" evidence="1">
    <location>
        <begin position="22"/>
        <end position="147"/>
    </location>
</feature>
<evidence type="ECO:0000313" key="2">
    <source>
        <dbReference type="EMBL" id="OBZ85772.1"/>
    </source>
</evidence>
<sequence length="147" mass="16435">MKFTIVSYLIALMVTVQVAMADVFSQLQFMKIESPTNNQNVRPGESVVIKYAMQPLVYKQVSNGMAKSLKINFHKRAGNTKQELVQEDVVRKCPVAALESKFKTYKTTWTVPSNTAPGSYALDFVELVQLRRGQMTASETVKLNVVG</sequence>
<keyword evidence="1" id="KW-0732">Signal</keyword>
<evidence type="ECO:0000256" key="1">
    <source>
        <dbReference type="SAM" id="SignalP"/>
    </source>
</evidence>
<accession>A0A1C7N9G5</accession>
<dbReference type="Proteomes" id="UP000093000">
    <property type="component" value="Unassembled WGS sequence"/>
</dbReference>
<evidence type="ECO:0000313" key="3">
    <source>
        <dbReference type="Proteomes" id="UP000093000"/>
    </source>
</evidence>
<comment type="caution">
    <text evidence="2">The sequence shown here is derived from an EMBL/GenBank/DDBJ whole genome shotgun (WGS) entry which is preliminary data.</text>
</comment>
<protein>
    <submittedName>
        <fullName evidence="2">Uncharacterized protein</fullName>
    </submittedName>
</protein>
<dbReference type="OrthoDB" id="2240906at2759"/>
<reference evidence="2 3" key="1">
    <citation type="submission" date="2016-03" db="EMBL/GenBank/DDBJ databases">
        <title>Choanephora cucurbitarum.</title>
        <authorList>
            <person name="Min B."/>
            <person name="Park H."/>
            <person name="Park J.-H."/>
            <person name="Shin H.-D."/>
            <person name="Choi I.-G."/>
        </authorList>
    </citation>
    <scope>NUCLEOTIDE SEQUENCE [LARGE SCALE GENOMIC DNA]</scope>
    <source>
        <strain evidence="2 3">KUS-F28377</strain>
    </source>
</reference>
<dbReference type="EMBL" id="LUGH01000361">
    <property type="protein sequence ID" value="OBZ85772.1"/>
    <property type="molecule type" value="Genomic_DNA"/>
</dbReference>
<proteinExistence type="predicted"/>
<dbReference type="InParanoid" id="A0A1C7N9G5"/>
<feature type="signal peptide" evidence="1">
    <location>
        <begin position="1"/>
        <end position="21"/>
    </location>
</feature>
<dbReference type="AlphaFoldDB" id="A0A1C7N9G5"/>
<organism evidence="2 3">
    <name type="scientific">Choanephora cucurbitarum</name>
    <dbReference type="NCBI Taxonomy" id="101091"/>
    <lineage>
        <taxon>Eukaryota</taxon>
        <taxon>Fungi</taxon>
        <taxon>Fungi incertae sedis</taxon>
        <taxon>Mucoromycota</taxon>
        <taxon>Mucoromycotina</taxon>
        <taxon>Mucoromycetes</taxon>
        <taxon>Mucorales</taxon>
        <taxon>Mucorineae</taxon>
        <taxon>Choanephoraceae</taxon>
        <taxon>Choanephoroideae</taxon>
        <taxon>Choanephora</taxon>
    </lineage>
</organism>
<gene>
    <name evidence="2" type="ORF">A0J61_06179</name>
</gene>